<accession>A0A3P2REY6</accession>
<dbReference type="Proteomes" id="UP000275836">
    <property type="component" value="Unassembled WGS sequence"/>
</dbReference>
<name>A0A3P2REY6_WEIVI</name>
<reference evidence="1 2" key="1">
    <citation type="submission" date="2018-10" db="EMBL/GenBank/DDBJ databases">
        <title>Draft genome sequence of Weissella viridescens UCO-SMC3.</title>
        <authorList>
            <person name="Garcia-Cancino A."/>
            <person name="Espinoza-Monje M."/>
            <person name="Albarracin L."/>
            <person name="Garcia-Castillo V."/>
            <person name="Campos-Martin J."/>
            <person name="Nakano Y."/>
            <person name="Guitierrez-Zamorano C."/>
            <person name="Ikeda-Ohtsubo W."/>
            <person name="Morita H."/>
            <person name="Kitazawa H."/>
            <person name="Villena J."/>
        </authorList>
    </citation>
    <scope>NUCLEOTIDE SEQUENCE [LARGE SCALE GENOMIC DNA]</scope>
    <source>
        <strain evidence="1 2">UCO-SMC3</strain>
    </source>
</reference>
<comment type="caution">
    <text evidence="1">The sequence shown here is derived from an EMBL/GenBank/DDBJ whole genome shotgun (WGS) entry which is preliminary data.</text>
</comment>
<proteinExistence type="predicted"/>
<dbReference type="AlphaFoldDB" id="A0A3P2REY6"/>
<gene>
    <name evidence="1" type="ORF">D3P96_04925</name>
</gene>
<protein>
    <submittedName>
        <fullName evidence="1">Uncharacterized protein</fullName>
    </submittedName>
</protein>
<sequence>MFGVKRSGYVLSECLLCLLLVIGIVLPLGNAIRQEARQVRQARQACQKVRQAYLKKEMDWYVQVQKR</sequence>
<evidence type="ECO:0000313" key="1">
    <source>
        <dbReference type="EMBL" id="RRG18005.1"/>
    </source>
</evidence>
<dbReference type="EMBL" id="RHGY01000004">
    <property type="protein sequence ID" value="RRG18005.1"/>
    <property type="molecule type" value="Genomic_DNA"/>
</dbReference>
<organism evidence="1 2">
    <name type="scientific">Weissella viridescens</name>
    <name type="common">Lactobacillus viridescens</name>
    <dbReference type="NCBI Taxonomy" id="1629"/>
    <lineage>
        <taxon>Bacteria</taxon>
        <taxon>Bacillati</taxon>
        <taxon>Bacillota</taxon>
        <taxon>Bacilli</taxon>
        <taxon>Lactobacillales</taxon>
        <taxon>Lactobacillaceae</taxon>
        <taxon>Weissella</taxon>
    </lineage>
</organism>
<evidence type="ECO:0000313" key="2">
    <source>
        <dbReference type="Proteomes" id="UP000275836"/>
    </source>
</evidence>